<keyword evidence="4" id="KW-1185">Reference proteome</keyword>
<evidence type="ECO:0000256" key="1">
    <source>
        <dbReference type="SAM" id="Phobius"/>
    </source>
</evidence>
<dbReference type="GO" id="GO:0080120">
    <property type="term" value="P:CAAX-box protein maturation"/>
    <property type="evidence" value="ECO:0007669"/>
    <property type="project" value="UniProtKB-ARBA"/>
</dbReference>
<dbReference type="RefSeq" id="WP_238722602.1">
    <property type="nucleotide sequence ID" value="NZ_JAHQCW010000035.1"/>
</dbReference>
<gene>
    <name evidence="3" type="ORF">KTH89_18035</name>
</gene>
<proteinExistence type="predicted"/>
<organism evidence="3 4">
    <name type="scientific">Diplocloster agilis</name>
    <dbReference type="NCBI Taxonomy" id="2850323"/>
    <lineage>
        <taxon>Bacteria</taxon>
        <taxon>Bacillati</taxon>
        <taxon>Bacillota</taxon>
        <taxon>Clostridia</taxon>
        <taxon>Lachnospirales</taxon>
        <taxon>Lachnospiraceae</taxon>
        <taxon>Diplocloster</taxon>
    </lineage>
</organism>
<feature type="transmembrane region" description="Helical" evidence="1">
    <location>
        <begin position="83"/>
        <end position="100"/>
    </location>
</feature>
<feature type="transmembrane region" description="Helical" evidence="1">
    <location>
        <begin position="120"/>
        <end position="140"/>
    </location>
</feature>
<evidence type="ECO:0000313" key="3">
    <source>
        <dbReference type="EMBL" id="MBU9738446.1"/>
    </source>
</evidence>
<feature type="transmembrane region" description="Helical" evidence="1">
    <location>
        <begin position="176"/>
        <end position="196"/>
    </location>
</feature>
<feature type="domain" description="CAAX prenyl protease 2/Lysostaphin resistance protein A-like" evidence="2">
    <location>
        <begin position="117"/>
        <end position="215"/>
    </location>
</feature>
<dbReference type="GO" id="GO:0004175">
    <property type="term" value="F:endopeptidase activity"/>
    <property type="evidence" value="ECO:0007669"/>
    <property type="project" value="UniProtKB-ARBA"/>
</dbReference>
<name>A0A949K1X3_9FIRM</name>
<dbReference type="Proteomes" id="UP000712157">
    <property type="component" value="Unassembled WGS sequence"/>
</dbReference>
<keyword evidence="1" id="KW-1133">Transmembrane helix</keyword>
<keyword evidence="3" id="KW-0645">Protease</keyword>
<dbReference type="InterPro" id="IPR003675">
    <property type="entry name" value="Rce1/LyrA-like_dom"/>
</dbReference>
<keyword evidence="3" id="KW-0378">Hydrolase</keyword>
<accession>A0A949K1X3</accession>
<comment type="caution">
    <text evidence="3">The sequence shown here is derived from an EMBL/GenBank/DDBJ whole genome shotgun (WGS) entry which is preliminary data.</text>
</comment>
<keyword evidence="1" id="KW-0472">Membrane</keyword>
<evidence type="ECO:0000313" key="4">
    <source>
        <dbReference type="Proteomes" id="UP000712157"/>
    </source>
</evidence>
<evidence type="ECO:0000259" key="2">
    <source>
        <dbReference type="Pfam" id="PF02517"/>
    </source>
</evidence>
<feature type="transmembrane region" description="Helical" evidence="1">
    <location>
        <begin position="41"/>
        <end position="62"/>
    </location>
</feature>
<feature type="transmembrane region" description="Helical" evidence="1">
    <location>
        <begin position="152"/>
        <end position="170"/>
    </location>
</feature>
<keyword evidence="1" id="KW-0812">Transmembrane</keyword>
<dbReference type="AlphaFoldDB" id="A0A949K1X3"/>
<dbReference type="Pfam" id="PF02517">
    <property type="entry name" value="Rce1-like"/>
    <property type="match status" value="1"/>
</dbReference>
<dbReference type="GO" id="GO:0008237">
    <property type="term" value="F:metallopeptidase activity"/>
    <property type="evidence" value="ECO:0007669"/>
    <property type="project" value="UniProtKB-KW"/>
</dbReference>
<dbReference type="EMBL" id="JAHQCW010000035">
    <property type="protein sequence ID" value="MBU9738446.1"/>
    <property type="molecule type" value="Genomic_DNA"/>
</dbReference>
<protein>
    <submittedName>
        <fullName evidence="3">CPBP family intramembrane metalloprotease</fullName>
    </submittedName>
</protein>
<reference evidence="3" key="1">
    <citation type="submission" date="2021-06" db="EMBL/GenBank/DDBJ databases">
        <title>Description of novel taxa of the family Lachnospiraceae.</title>
        <authorList>
            <person name="Chaplin A.V."/>
            <person name="Sokolova S.R."/>
            <person name="Pikina A.P."/>
            <person name="Korzhanova M."/>
            <person name="Belova V."/>
            <person name="Korostin D."/>
            <person name="Efimov B.A."/>
        </authorList>
    </citation>
    <scope>NUCLEOTIDE SEQUENCE</scope>
    <source>
        <strain evidence="3">ASD5720</strain>
    </source>
</reference>
<keyword evidence="3" id="KW-0482">Metalloprotease</keyword>
<sequence>MKVKKIHLSMLLSVVLWAIVTDAWGYSSLLFGNMPDGWSGYIYGYLSRLVWAVPFIIFIFRYSAQISVNSKELFLHKIHWKSFLGFFFGITAYAIAGMILNHGGFWLNPDLNILQELPKFLIVGFVEEIVYRGWGMNAFAACMKEKKANIWASLYFVLLHFPSYFIHWYLDGTLALSAMLTQAVYVFVLGLVFGYLFRKSKSILPAAVIHFWSDFSSILFIG</sequence>